<dbReference type="Pfam" id="PF08455">
    <property type="entry name" value="SNF2_assoc"/>
    <property type="match status" value="1"/>
</dbReference>
<dbReference type="GO" id="GO:0016787">
    <property type="term" value="F:hydrolase activity"/>
    <property type="evidence" value="ECO:0007669"/>
    <property type="project" value="UniProtKB-KW"/>
</dbReference>
<evidence type="ECO:0000256" key="1">
    <source>
        <dbReference type="ARBA" id="ARBA00022801"/>
    </source>
</evidence>
<evidence type="ECO:0000259" key="4">
    <source>
        <dbReference type="PROSITE" id="PS51192"/>
    </source>
</evidence>
<dbReference type="InterPro" id="IPR038718">
    <property type="entry name" value="SNF2-like_sf"/>
</dbReference>
<dbReference type="SMART" id="SM00487">
    <property type="entry name" value="DEXDc"/>
    <property type="match status" value="1"/>
</dbReference>
<dbReference type="EMBL" id="CP003639">
    <property type="protein sequence ID" value="AFM40189.1"/>
    <property type="molecule type" value="Genomic_DNA"/>
</dbReference>
<dbReference type="FunFam" id="3.40.50.300:FF:000533">
    <property type="entry name" value="Helicase, Snf2 family"/>
    <property type="match status" value="1"/>
</dbReference>
<reference evidence="6 7" key="1">
    <citation type="journal article" date="2012" name="J. Bacteriol.">
        <title>Complete genome sequences of Desulfosporosinus orientis DSM765T, Desulfosporosinus youngiae DSM17734T, Desulfosporosinus meridiei DSM13257T, and Desulfosporosinus acidiphilus DSM22704T.</title>
        <authorList>
            <person name="Pester M."/>
            <person name="Brambilla E."/>
            <person name="Alazard D."/>
            <person name="Rattei T."/>
            <person name="Weinmaier T."/>
            <person name="Han J."/>
            <person name="Lucas S."/>
            <person name="Lapidus A."/>
            <person name="Cheng J.F."/>
            <person name="Goodwin L."/>
            <person name="Pitluck S."/>
            <person name="Peters L."/>
            <person name="Ovchinnikova G."/>
            <person name="Teshima H."/>
            <person name="Detter J.C."/>
            <person name="Han C.S."/>
            <person name="Tapia R."/>
            <person name="Land M.L."/>
            <person name="Hauser L."/>
            <person name="Kyrpides N.C."/>
            <person name="Ivanova N.N."/>
            <person name="Pagani I."/>
            <person name="Huntmann M."/>
            <person name="Wei C.L."/>
            <person name="Davenport K.W."/>
            <person name="Daligault H."/>
            <person name="Chain P.S."/>
            <person name="Chen A."/>
            <person name="Mavromatis K."/>
            <person name="Markowitz V."/>
            <person name="Szeto E."/>
            <person name="Mikhailova N."/>
            <person name="Pati A."/>
            <person name="Wagner M."/>
            <person name="Woyke T."/>
            <person name="Ollivier B."/>
            <person name="Klenk H.P."/>
            <person name="Spring S."/>
            <person name="Loy A."/>
        </authorList>
    </citation>
    <scope>NUCLEOTIDE SEQUENCE [LARGE SCALE GENOMIC DNA]</scope>
    <source>
        <strain evidence="7">DSM 22704 / JCM 16185 / SJ4</strain>
    </source>
</reference>
<accession>I4D315</accession>
<protein>
    <submittedName>
        <fullName evidence="6">DNA/RNA helicase, superfamily II, SNF2 family</fullName>
    </submittedName>
</protein>
<dbReference type="InterPro" id="IPR014001">
    <property type="entry name" value="Helicase_ATP-bd"/>
</dbReference>
<keyword evidence="6" id="KW-0547">Nucleotide-binding</keyword>
<evidence type="ECO:0000313" key="6">
    <source>
        <dbReference type="EMBL" id="AFM40189.1"/>
    </source>
</evidence>
<dbReference type="OrthoDB" id="9814088at2"/>
<dbReference type="InterPro" id="IPR013663">
    <property type="entry name" value="Helicase_SWF/SNF/SWI_bac"/>
</dbReference>
<dbReference type="GO" id="GO:0004386">
    <property type="term" value="F:helicase activity"/>
    <property type="evidence" value="ECO:0007669"/>
    <property type="project" value="UniProtKB-KW"/>
</dbReference>
<keyword evidence="6" id="KW-0347">Helicase</keyword>
<dbReference type="Pfam" id="PF00176">
    <property type="entry name" value="SNF2-rel_dom"/>
    <property type="match status" value="1"/>
</dbReference>
<dbReference type="InterPro" id="IPR049730">
    <property type="entry name" value="SNF2/RAD54-like_C"/>
</dbReference>
<dbReference type="HOGENOM" id="CLU_000315_21_1_9"/>
<dbReference type="Pfam" id="PF00271">
    <property type="entry name" value="Helicase_C"/>
    <property type="match status" value="1"/>
</dbReference>
<dbReference type="eggNOG" id="COG0553">
    <property type="taxonomic scope" value="Bacteria"/>
</dbReference>
<dbReference type="STRING" id="646529.Desaci_1154"/>
<evidence type="ECO:0000313" key="7">
    <source>
        <dbReference type="Proteomes" id="UP000002892"/>
    </source>
</evidence>
<dbReference type="GO" id="GO:0005524">
    <property type="term" value="F:ATP binding"/>
    <property type="evidence" value="ECO:0007669"/>
    <property type="project" value="InterPro"/>
</dbReference>
<dbReference type="GO" id="GO:0008270">
    <property type="term" value="F:zinc ion binding"/>
    <property type="evidence" value="ECO:0007669"/>
    <property type="project" value="UniProtKB-KW"/>
</dbReference>
<keyword evidence="2" id="KW-0862">Zinc</keyword>
<feature type="domain" description="Helicase ATP-binding" evidence="4">
    <location>
        <begin position="628"/>
        <end position="788"/>
    </location>
</feature>
<dbReference type="InterPro" id="IPR001650">
    <property type="entry name" value="Helicase_C-like"/>
</dbReference>
<keyword evidence="6" id="KW-0067">ATP-binding</keyword>
<dbReference type="RefSeq" id="WP_014826196.1">
    <property type="nucleotide sequence ID" value="NC_018068.1"/>
</dbReference>
<dbReference type="KEGG" id="dai:Desaci_1154"/>
<evidence type="ECO:0000259" key="5">
    <source>
        <dbReference type="PROSITE" id="PS51194"/>
    </source>
</evidence>
<dbReference type="SMART" id="SM00490">
    <property type="entry name" value="HELICc"/>
    <property type="match status" value="1"/>
</dbReference>
<dbReference type="InterPro" id="IPR027417">
    <property type="entry name" value="P-loop_NTPase"/>
</dbReference>
<dbReference type="Pfam" id="PF04434">
    <property type="entry name" value="SWIM"/>
    <property type="match status" value="1"/>
</dbReference>
<dbReference type="PANTHER" id="PTHR10799">
    <property type="entry name" value="SNF2/RAD54 HELICASE FAMILY"/>
    <property type="match status" value="1"/>
</dbReference>
<dbReference type="AlphaFoldDB" id="I4D315"/>
<keyword evidence="7" id="KW-1185">Reference proteome</keyword>
<keyword evidence="2" id="KW-0863">Zinc-finger</keyword>
<dbReference type="PROSITE" id="PS50966">
    <property type="entry name" value="ZF_SWIM"/>
    <property type="match status" value="1"/>
</dbReference>
<dbReference type="Proteomes" id="UP000002892">
    <property type="component" value="Chromosome"/>
</dbReference>
<dbReference type="CDD" id="cd18793">
    <property type="entry name" value="SF2_C_SNF"/>
    <property type="match status" value="1"/>
</dbReference>
<dbReference type="InterPro" id="IPR000330">
    <property type="entry name" value="SNF2_N"/>
</dbReference>
<evidence type="ECO:0000256" key="2">
    <source>
        <dbReference type="PROSITE-ProRule" id="PRU00325"/>
    </source>
</evidence>
<dbReference type="Gene3D" id="3.40.50.10810">
    <property type="entry name" value="Tandem AAA-ATPase domain"/>
    <property type="match status" value="1"/>
</dbReference>
<dbReference type="PROSITE" id="PS51192">
    <property type="entry name" value="HELICASE_ATP_BIND_1"/>
    <property type="match status" value="1"/>
</dbReference>
<feature type="domain" description="Helicase C-terminal" evidence="5">
    <location>
        <begin position="912"/>
        <end position="1066"/>
    </location>
</feature>
<organism evidence="6 7">
    <name type="scientific">Desulfosporosinus acidiphilus (strain DSM 22704 / JCM 16185 / SJ4)</name>
    <dbReference type="NCBI Taxonomy" id="646529"/>
    <lineage>
        <taxon>Bacteria</taxon>
        <taxon>Bacillati</taxon>
        <taxon>Bacillota</taxon>
        <taxon>Clostridia</taxon>
        <taxon>Eubacteriales</taxon>
        <taxon>Desulfitobacteriaceae</taxon>
        <taxon>Desulfosporosinus</taxon>
    </lineage>
</organism>
<dbReference type="CDD" id="cd18012">
    <property type="entry name" value="DEXQc_arch_SWI2_SNF2"/>
    <property type="match status" value="1"/>
</dbReference>
<dbReference type="InterPro" id="IPR007527">
    <property type="entry name" value="Znf_SWIM"/>
</dbReference>
<dbReference type="Gene3D" id="3.40.50.300">
    <property type="entry name" value="P-loop containing nucleotide triphosphate hydrolases"/>
    <property type="match status" value="1"/>
</dbReference>
<evidence type="ECO:0000259" key="3">
    <source>
        <dbReference type="PROSITE" id="PS50966"/>
    </source>
</evidence>
<feature type="domain" description="SWIM-type" evidence="3">
    <location>
        <begin position="55"/>
        <end position="95"/>
    </location>
</feature>
<gene>
    <name evidence="6" type="ordered locus">Desaci_1154</name>
</gene>
<keyword evidence="2" id="KW-0479">Metal-binding</keyword>
<sequence>MPHITISEAQIMNLADNDRVYRRGVSYFLTNRVRNFSYTPDNGTVCASVVGSLRYEVQLVFEEEGSLHSYHCTCPAFTEYHGACKHVVAVLKSVQQKTAAWLKPSTQNRVIEKFLQTFSHQQQDFHLEELTLNAELMIGTTYRVSAHLQLKVGLQRLYIVKDFEQFLSSLKTGEPLEFGKQFVFEPLRQTFNLQDQGLISMLKEMFDQHTSLNEMQGFYYNTNLLKQKSMPLSGYYLAKLFDALGDKEFLCQINTSRPQTMHIIKDGLPLEFSLNQQDKDLSLALGSSEIPLQLTPDGSYYLYRQSIYQATAAQKNLLPSLIGSLNKDFMTDIVIPAAQREIFVSESLPLIEKIGSISIDPLLEDKFCQDILQAKIYFDRSEDMGITARLEFHYGNVSINPFTSTRETNYDYAEDTILVRSIEQERTILSILEQAEFIVSKGSIYLAEDDKIFDFAAKGLPLLQDLAEIYYSDRFKLKIRSAPSFSGQVRLDENLDILEISFQYTDIDADELTDLFHSLHLKKKYHRLRDGSFLDLSQPELISVAQLLDNLNLKVKDLDQPIISLPKYRALYLDSFLRQVNLPGVQRNKAFKQLVQNILEPQDGEYEIPKEVNPVLRDYQKTGFRWLKTLAAYGLGGILADDMGLGKTLQILTFLLSEKPSSPEPALVIAPTSLIYNWQTEAQKFTPSLKILVVDGTPQERQAQIESIREWDLVVISYPIIRREIDNLRDVMFSYCFLDEAQHIKNAQTLNAKSVQQIQAKGYFALTGTPIENSLSELWSLFNFIMPGYLLSYQEFRQKFELPIAKGEDIPLMELSRHVNPFILRRLKKDVLKELPDKIETHLYAPLTERQKKLYLAYLQEAKGQLAQELAVAGFNKSHIKILAVLTRLRQICGHPAMFVEDYDGDSGKMLLLQEVLTDALDSGHRILLFSQFTTMLDLIQKFLNTQGIEHFYLSGITKAADRLKMANSFNAGTGQVFLISLKAGGTGLNLVGADMVIHYDPWWNPAVEDQATDRAHRIGQKNAVQVIRLIAQGTVEEKISALQTKKKALVDSVIQPGETFLSKLSEEELKELFELN</sequence>
<name>I4D315_DESAJ</name>
<dbReference type="SUPFAM" id="SSF52540">
    <property type="entry name" value="P-loop containing nucleoside triphosphate hydrolases"/>
    <property type="match status" value="2"/>
</dbReference>
<proteinExistence type="predicted"/>
<keyword evidence="1" id="KW-0378">Hydrolase</keyword>
<dbReference type="PROSITE" id="PS51194">
    <property type="entry name" value="HELICASE_CTER"/>
    <property type="match status" value="1"/>
</dbReference>